<dbReference type="RefSeq" id="WP_188761220.1">
    <property type="nucleotide sequence ID" value="NZ_BMJM01000001.1"/>
</dbReference>
<feature type="signal peptide" evidence="1">
    <location>
        <begin position="1"/>
        <end position="17"/>
    </location>
</feature>
<organism evidence="3 4">
    <name type="scientific">Sandarakinorhabdus glacialis</name>
    <dbReference type="NCBI Taxonomy" id="1614636"/>
    <lineage>
        <taxon>Bacteria</taxon>
        <taxon>Pseudomonadati</taxon>
        <taxon>Pseudomonadota</taxon>
        <taxon>Alphaproteobacteria</taxon>
        <taxon>Sphingomonadales</taxon>
        <taxon>Sphingosinicellaceae</taxon>
        <taxon>Sandarakinorhabdus</taxon>
    </lineage>
</organism>
<protein>
    <submittedName>
        <fullName evidence="3">Glucose dehydrogenase</fullName>
    </submittedName>
</protein>
<evidence type="ECO:0000313" key="4">
    <source>
        <dbReference type="Proteomes" id="UP000635071"/>
    </source>
</evidence>
<evidence type="ECO:0000259" key="2">
    <source>
        <dbReference type="Pfam" id="PF07995"/>
    </source>
</evidence>
<accession>A0A917E3S5</accession>
<proteinExistence type="predicted"/>
<dbReference type="Proteomes" id="UP000635071">
    <property type="component" value="Unassembled WGS sequence"/>
</dbReference>
<reference evidence="3" key="1">
    <citation type="journal article" date="2014" name="Int. J. Syst. Evol. Microbiol.">
        <title>Complete genome sequence of Corynebacterium casei LMG S-19264T (=DSM 44701T), isolated from a smear-ripened cheese.</title>
        <authorList>
            <consortium name="US DOE Joint Genome Institute (JGI-PGF)"/>
            <person name="Walter F."/>
            <person name="Albersmeier A."/>
            <person name="Kalinowski J."/>
            <person name="Ruckert C."/>
        </authorList>
    </citation>
    <scope>NUCLEOTIDE SEQUENCE</scope>
    <source>
        <strain evidence="3">CGMCC 1.15519</strain>
    </source>
</reference>
<evidence type="ECO:0000313" key="3">
    <source>
        <dbReference type="EMBL" id="GGE00859.1"/>
    </source>
</evidence>
<name>A0A917E3S5_9SPHN</name>
<dbReference type="InterPro" id="IPR012938">
    <property type="entry name" value="Glc/Sorbosone_DH"/>
</dbReference>
<dbReference type="PANTHER" id="PTHR19328:SF75">
    <property type="entry name" value="ALDOSE SUGAR DEHYDROGENASE YLII"/>
    <property type="match status" value="1"/>
</dbReference>
<dbReference type="EMBL" id="BMJM01000001">
    <property type="protein sequence ID" value="GGE00859.1"/>
    <property type="molecule type" value="Genomic_DNA"/>
</dbReference>
<reference evidence="3" key="2">
    <citation type="submission" date="2020-09" db="EMBL/GenBank/DDBJ databases">
        <authorList>
            <person name="Sun Q."/>
            <person name="Zhou Y."/>
        </authorList>
    </citation>
    <scope>NUCLEOTIDE SEQUENCE</scope>
    <source>
        <strain evidence="3">CGMCC 1.15519</strain>
    </source>
</reference>
<dbReference type="Pfam" id="PF07995">
    <property type="entry name" value="GSDH"/>
    <property type="match status" value="1"/>
</dbReference>
<comment type="caution">
    <text evidence="3">The sequence shown here is derived from an EMBL/GenBank/DDBJ whole genome shotgun (WGS) entry which is preliminary data.</text>
</comment>
<keyword evidence="4" id="KW-1185">Reference proteome</keyword>
<evidence type="ECO:0000256" key="1">
    <source>
        <dbReference type="SAM" id="SignalP"/>
    </source>
</evidence>
<dbReference type="PANTHER" id="PTHR19328">
    <property type="entry name" value="HEDGEHOG-INTERACTING PROTEIN"/>
    <property type="match status" value="1"/>
</dbReference>
<dbReference type="AlphaFoldDB" id="A0A917E3S5"/>
<dbReference type="InterPro" id="IPR011042">
    <property type="entry name" value="6-blade_b-propeller_TolB-like"/>
</dbReference>
<sequence>MRIALFSLLLASVPAMAAPVVQGSPNVPAFKPAFAGQARAEAVTTRTKLAVTEIATGLSKPWGLAFLPDGRMLVSEKTGALRIIGTDGSKSAPVTGTPAVDARDQGGMLGVAVPGDGFVYWIYSEPRTGGNGLAVARGKLGGTAAAPVLSAVEVVFRVQPTLDSTMHSGGRLVFPADGTMMVTMGERSILPGRVQAQDLGSDFGKMVRINRDGSLPKGNPYAGKAGARPEIWSIGHRNILSAALDGQGRVWEVEMGPKGGDELNLVKPGKDYGWPTITYGEEYSGKPVGKAITAQAGMEQPVYYWDPVISPSGMAIYSGSLFPEWQGNFFIGGLSSTALVRLVMRNDKVVGEERLLTDRAERIRDVVQGPDGALYLLTDDANGKLLKLTPAG</sequence>
<dbReference type="SUPFAM" id="SSF50952">
    <property type="entry name" value="Soluble quinoprotein glucose dehydrogenase"/>
    <property type="match status" value="1"/>
</dbReference>
<gene>
    <name evidence="3" type="ORF">GCM10011529_03910</name>
</gene>
<dbReference type="Gene3D" id="2.120.10.30">
    <property type="entry name" value="TolB, C-terminal domain"/>
    <property type="match status" value="1"/>
</dbReference>
<dbReference type="InterPro" id="IPR011041">
    <property type="entry name" value="Quinoprot_gluc/sorb_DH_b-prop"/>
</dbReference>
<feature type="domain" description="Glucose/Sorbosone dehydrogenase" evidence="2">
    <location>
        <begin position="58"/>
        <end position="387"/>
    </location>
</feature>
<feature type="chain" id="PRO_5038032598" evidence="1">
    <location>
        <begin position="18"/>
        <end position="392"/>
    </location>
</feature>
<keyword evidence="1" id="KW-0732">Signal</keyword>